<dbReference type="RefSeq" id="XP_064766585.1">
    <property type="nucleotide sequence ID" value="XM_064913332.1"/>
</dbReference>
<evidence type="ECO:0000313" key="3">
    <source>
        <dbReference type="EMBL" id="KAK7203552.1"/>
    </source>
</evidence>
<feature type="domain" description="BHLH" evidence="2">
    <location>
        <begin position="142"/>
        <end position="200"/>
    </location>
</feature>
<dbReference type="PANTHER" id="PTHR46266">
    <property type="entry name" value="TRANSCRIPTION FACTOR TT8"/>
    <property type="match status" value="1"/>
</dbReference>
<dbReference type="Proteomes" id="UP001498771">
    <property type="component" value="Unassembled WGS sequence"/>
</dbReference>
<accession>A0ABR1F190</accession>
<gene>
    <name evidence="3" type="ORF">BZA70DRAFT_282724</name>
</gene>
<dbReference type="InterPro" id="IPR011598">
    <property type="entry name" value="bHLH_dom"/>
</dbReference>
<organism evidence="3 4">
    <name type="scientific">Myxozyma melibiosi</name>
    <dbReference type="NCBI Taxonomy" id="54550"/>
    <lineage>
        <taxon>Eukaryota</taxon>
        <taxon>Fungi</taxon>
        <taxon>Dikarya</taxon>
        <taxon>Ascomycota</taxon>
        <taxon>Saccharomycotina</taxon>
        <taxon>Lipomycetes</taxon>
        <taxon>Lipomycetales</taxon>
        <taxon>Lipomycetaceae</taxon>
        <taxon>Myxozyma</taxon>
    </lineage>
</organism>
<feature type="region of interest" description="Disordered" evidence="1">
    <location>
        <begin position="1"/>
        <end position="25"/>
    </location>
</feature>
<feature type="region of interest" description="Disordered" evidence="1">
    <location>
        <begin position="238"/>
        <end position="285"/>
    </location>
</feature>
<dbReference type="Pfam" id="PF00010">
    <property type="entry name" value="HLH"/>
    <property type="match status" value="1"/>
</dbReference>
<name>A0ABR1F190_9ASCO</name>
<sequence>MGASKSPSTTAMITPPPSADIIPRDPLGVTDISSLLLPPAFTVDAVKPEDVDSARTKVSTRSAKSAKLPPPPMRSRRIIEMQPVLPKPVKTITKTTGSAAAPTSSSATAFTSPAAITPAGPAAAPKSKRNANGTTAATRKTARKIAHSAIERRRRSKMNEEFESLRNMVPACRVASQTHGEASLHKLGILQATVEYLRYLEGCIGQLQSRVECLEAGGDTEDKVSLDEAPSGIKAMEDELSDDDEEEEDEDENQAARLPSPVQSLFHHSSVSSSSSYADEVEMEEAGKEVSRTLLMLRQVSDPSVPSLASGGRGIRVCDLLG</sequence>
<evidence type="ECO:0000313" key="4">
    <source>
        <dbReference type="Proteomes" id="UP001498771"/>
    </source>
</evidence>
<proteinExistence type="predicted"/>
<feature type="region of interest" description="Disordered" evidence="1">
    <location>
        <begin position="48"/>
        <end position="73"/>
    </location>
</feature>
<feature type="region of interest" description="Disordered" evidence="1">
    <location>
        <begin position="97"/>
        <end position="158"/>
    </location>
</feature>
<dbReference type="GeneID" id="90038844"/>
<feature type="compositionally biased region" description="Basic residues" evidence="1">
    <location>
        <begin position="140"/>
        <end position="156"/>
    </location>
</feature>
<protein>
    <recommendedName>
        <fullName evidence="2">BHLH domain-containing protein</fullName>
    </recommendedName>
</protein>
<dbReference type="CDD" id="cd00083">
    <property type="entry name" value="bHLH_SF"/>
    <property type="match status" value="1"/>
</dbReference>
<feature type="compositionally biased region" description="Low complexity" evidence="1">
    <location>
        <begin position="97"/>
        <end position="139"/>
    </location>
</feature>
<keyword evidence="4" id="KW-1185">Reference proteome</keyword>
<evidence type="ECO:0000259" key="2">
    <source>
        <dbReference type="PROSITE" id="PS50888"/>
    </source>
</evidence>
<dbReference type="PANTHER" id="PTHR46266:SF4">
    <property type="entry name" value="TRANSCRIPTION FACTOR TT8"/>
    <property type="match status" value="1"/>
</dbReference>
<dbReference type="PROSITE" id="PS50888">
    <property type="entry name" value="BHLH"/>
    <property type="match status" value="1"/>
</dbReference>
<dbReference type="EMBL" id="JBBJBU010000011">
    <property type="protein sequence ID" value="KAK7203552.1"/>
    <property type="molecule type" value="Genomic_DNA"/>
</dbReference>
<evidence type="ECO:0000256" key="1">
    <source>
        <dbReference type="SAM" id="MobiDB-lite"/>
    </source>
</evidence>
<dbReference type="SUPFAM" id="SSF47459">
    <property type="entry name" value="HLH, helix-loop-helix DNA-binding domain"/>
    <property type="match status" value="1"/>
</dbReference>
<dbReference type="InterPro" id="IPR036638">
    <property type="entry name" value="HLH_DNA-bd_sf"/>
</dbReference>
<dbReference type="Gene3D" id="4.10.280.10">
    <property type="entry name" value="Helix-loop-helix DNA-binding domain"/>
    <property type="match status" value="1"/>
</dbReference>
<comment type="caution">
    <text evidence="3">The sequence shown here is derived from an EMBL/GenBank/DDBJ whole genome shotgun (WGS) entry which is preliminary data.</text>
</comment>
<reference evidence="3 4" key="1">
    <citation type="submission" date="2024-03" db="EMBL/GenBank/DDBJ databases">
        <title>Genome-scale model development and genomic sequencing of the oleaginous clade Lipomyces.</title>
        <authorList>
            <consortium name="Lawrence Berkeley National Laboratory"/>
            <person name="Czajka J.J."/>
            <person name="Han Y."/>
            <person name="Kim J."/>
            <person name="Mondo S.J."/>
            <person name="Hofstad B.A."/>
            <person name="Robles A."/>
            <person name="Haridas S."/>
            <person name="Riley R."/>
            <person name="LaButti K."/>
            <person name="Pangilinan J."/>
            <person name="Andreopoulos W."/>
            <person name="Lipzen A."/>
            <person name="Yan J."/>
            <person name="Wang M."/>
            <person name="Ng V."/>
            <person name="Grigoriev I.V."/>
            <person name="Spatafora J.W."/>
            <person name="Magnuson J.K."/>
            <person name="Baker S.E."/>
            <person name="Pomraning K.R."/>
        </authorList>
    </citation>
    <scope>NUCLEOTIDE SEQUENCE [LARGE SCALE GENOMIC DNA]</scope>
    <source>
        <strain evidence="3 4">Phaff 52-87</strain>
    </source>
</reference>
<feature type="compositionally biased region" description="Acidic residues" evidence="1">
    <location>
        <begin position="238"/>
        <end position="253"/>
    </location>
</feature>
<feature type="compositionally biased region" description="Polar residues" evidence="1">
    <location>
        <begin position="1"/>
        <end position="12"/>
    </location>
</feature>
<dbReference type="SMART" id="SM00353">
    <property type="entry name" value="HLH"/>
    <property type="match status" value="1"/>
</dbReference>